<accession>A0ABV0JUK7</accession>
<feature type="region of interest" description="Disordered" evidence="1">
    <location>
        <begin position="77"/>
        <end position="114"/>
    </location>
</feature>
<reference evidence="2 3" key="1">
    <citation type="submission" date="2022-04" db="EMBL/GenBank/DDBJ databases">
        <title>Positive selection, recombination, and allopatry shape intraspecific diversity of widespread and dominant cyanobacteria.</title>
        <authorList>
            <person name="Wei J."/>
            <person name="Shu W."/>
            <person name="Hu C."/>
        </authorList>
    </citation>
    <scope>NUCLEOTIDE SEQUENCE [LARGE SCALE GENOMIC DNA]</scope>
    <source>
        <strain evidence="2 3">GB2-A5</strain>
    </source>
</reference>
<dbReference type="Proteomes" id="UP001442494">
    <property type="component" value="Unassembled WGS sequence"/>
</dbReference>
<dbReference type="RefSeq" id="WP_190423447.1">
    <property type="nucleotide sequence ID" value="NZ_JAMPKK010000060.1"/>
</dbReference>
<evidence type="ECO:0000313" key="3">
    <source>
        <dbReference type="Proteomes" id="UP001442494"/>
    </source>
</evidence>
<organism evidence="2 3">
    <name type="scientific">Funiculus sociatus GB2-A5</name>
    <dbReference type="NCBI Taxonomy" id="2933946"/>
    <lineage>
        <taxon>Bacteria</taxon>
        <taxon>Bacillati</taxon>
        <taxon>Cyanobacteriota</taxon>
        <taxon>Cyanophyceae</taxon>
        <taxon>Coleofasciculales</taxon>
        <taxon>Coleofasciculaceae</taxon>
        <taxon>Funiculus</taxon>
    </lineage>
</organism>
<comment type="caution">
    <text evidence="2">The sequence shown here is derived from an EMBL/GenBank/DDBJ whole genome shotgun (WGS) entry which is preliminary data.</text>
</comment>
<dbReference type="EMBL" id="JAMPKK010000060">
    <property type="protein sequence ID" value="MEP0867149.1"/>
    <property type="molecule type" value="Genomic_DNA"/>
</dbReference>
<evidence type="ECO:0000313" key="2">
    <source>
        <dbReference type="EMBL" id="MEP0867149.1"/>
    </source>
</evidence>
<protein>
    <submittedName>
        <fullName evidence="2">Low temperature-induced protein</fullName>
    </submittedName>
</protein>
<sequence length="129" mass="14000">MKSIRFNLSAWLRPVRLVIAAVACAFLVFSYATPAFSASKNNPPTGISGTQSKPSDGEANLLDIELKSQEAVLSKPYSLEETQKEASKGLNEIQGDSDIENMKRPENTQGVDSIEQKIEKALEAVTGKD</sequence>
<feature type="region of interest" description="Disordered" evidence="1">
    <location>
        <begin position="36"/>
        <end position="59"/>
    </location>
</feature>
<evidence type="ECO:0000256" key="1">
    <source>
        <dbReference type="SAM" id="MobiDB-lite"/>
    </source>
</evidence>
<feature type="compositionally biased region" description="Polar residues" evidence="1">
    <location>
        <begin position="36"/>
        <end position="54"/>
    </location>
</feature>
<proteinExistence type="predicted"/>
<keyword evidence="3" id="KW-1185">Reference proteome</keyword>
<name>A0ABV0JUK7_9CYAN</name>
<gene>
    <name evidence="2" type="ORF">NDI37_22110</name>
</gene>